<dbReference type="EMBL" id="VOQR01000001">
    <property type="protein sequence ID" value="TXC69883.1"/>
    <property type="molecule type" value="Genomic_DNA"/>
</dbReference>
<keyword evidence="6" id="KW-1185">Reference proteome</keyword>
<organism evidence="5 6">
    <name type="scientific">Sphingomonas ginsenosidivorax</name>
    <dbReference type="NCBI Taxonomy" id="862135"/>
    <lineage>
        <taxon>Bacteria</taxon>
        <taxon>Pseudomonadati</taxon>
        <taxon>Pseudomonadota</taxon>
        <taxon>Alphaproteobacteria</taxon>
        <taxon>Sphingomonadales</taxon>
        <taxon>Sphingomonadaceae</taxon>
        <taxon>Sphingomonas</taxon>
    </lineage>
</organism>
<dbReference type="PANTHER" id="PTHR43179">
    <property type="entry name" value="RHAMNOSYLTRANSFERASE WBBL"/>
    <property type="match status" value="1"/>
</dbReference>
<feature type="compositionally biased region" description="Basic and acidic residues" evidence="2">
    <location>
        <begin position="318"/>
        <end position="327"/>
    </location>
</feature>
<reference evidence="5 6" key="1">
    <citation type="journal article" date="2013" name="Antonie Van Leeuwenhoek">
        <title>Sphingomonas ginsenosidivorax sp. nov., with the ability to transform ginsenosides.</title>
        <authorList>
            <person name="Jin X.F."/>
            <person name="Kim J.K."/>
            <person name="Liu Q.M."/>
            <person name="Kang M.S."/>
            <person name="He D."/>
            <person name="Jin F.X."/>
            <person name="Kim S.C."/>
            <person name="Im W.T."/>
        </authorList>
    </citation>
    <scope>NUCLEOTIDE SEQUENCE [LARGE SCALE GENOMIC DNA]</scope>
    <source>
        <strain evidence="5 6">KHI67</strain>
    </source>
</reference>
<dbReference type="SUPFAM" id="SSF53335">
    <property type="entry name" value="S-adenosyl-L-methionine-dependent methyltransferases"/>
    <property type="match status" value="1"/>
</dbReference>
<dbReference type="CDD" id="cd02440">
    <property type="entry name" value="AdoMet_MTases"/>
    <property type="match status" value="1"/>
</dbReference>
<sequence length="1510" mass="167052">MRLKSGYFVRILSCKKFAMTDTNLRNASHINLIGKSDIDAGSAWATKIKQGWVSMVQEPETFDPSLKALCGRYEYAHCYALFQQYVGGRHVLDLSSGAGAGALMLAGQAASVTCLGTDRAATADARKRYPANNLSFVTGDCHDMPFDDDRFDVVVCDKTLGYLQQNRDLIGEVKRVLKADGMLVFSTSSMGKSDAGELSHMLGDHFDNVRATGVRMATVSVGFRVDRSDAQANLPSALTYTGSLKGDGALEVTADEIRLDRPDHVIVFCSDSELPLETGAASLFVSRDDDLWIKQAQLLKSLSGVHEELHAAQADLEKSRQDGRMLDRQNPQAAQRGASLATISRLLSRMAGESVSDDSDTIVEHLFALNETMVVQRGRLEAANALDSQLAMITGEMTDLKAQLADASAKVESAESLLDSERSASATIEETVAALQEQLADTVALVNVERSRADALQDRLNDGAALLDREREDAARLRTQLDEQRAARTPAAPDDQLRSDFQALKRKYEALLSHGGANAVAAPRATAPSASAANTRQAAGTRRELERFVKLHGNVQRQIGSASQGVQAHLAPRQTRTVQRSLLKRWARKFDRDAAPFRTIVFNSQWLASQSPAASDIGLGRYLRDSSLWMLDPHPLFSSTNYVAKNPDVGSEGICPLLHYLDYGWREGRNPHPYFLNDWYLGQDTDLAATLTVSPLEHYLDRGWREGRAPNPLFNPQAYLERYPDVGEAGIEPLTHYLMYGLNEKREIPVPAINPAWESLLPGDDRKLGLLDFILERPPLALPEDSVVVGPTVVMPSWPPERLNDFWLPQKLRDFIIEGGNGSEIDLYTYLCSVMEAFRDTPETFAQSDPCRIISERIRALSSARFAQMPNRPDASIIIPVYNNVIDTLLCISSVLEDGTSRSYEIIVADDGSNDATPQIIANLGGVVRYLRQPRNYGFLGNCNEAAKQASGHHIVLLNNDTLVMPIWLDALLDTFDQHENVGLSGSKLISWDGTLQEAGGIYWNDGSAWNFGRGADAHAAEFNYLKDVDYISGAAIALPTAIWRAMCGFDEIYAPAYCEDADIAFRLREAGYRTLLNPASEVLHHEGRSHGRDVNSGIKAYQVKNQETFLERWRSVLERDHYPNAQNVMRARDRSYFKKHVLVIDHYIPQWDQDAGSRSTFMCIKALLNLGYAVTFWPDNLWRDPQYTPRLQQMGVEVIYGGQHQGGFADFMRSRLGLYDAVFANRPHIAVNYLDIVRKNSAATIIYYGHDLHFKRMMNAQSVGEPVDDLSIATMRDRELTVCAQADVVLYPDQLEVDIVKDELGGDRVYTALPVYAFDTDKFEEGARALPMIVRNNRLRLLFVGGFNHTPNQDGILWFVRDVFPIIQKTFGGVHLTIVGSKATEAVLALAGGGIEIAGFVSDDRLAELYAEASLVIAPLRYGGGVKGKVIEAMATGVPLVTTPTGAQGLKDPESLMLVASAADEFAQAVVQALTDRVEATHRARRALEYVRSHYSMDTLRTMFHELIG</sequence>
<dbReference type="SUPFAM" id="SSF53448">
    <property type="entry name" value="Nucleotide-diphospho-sugar transferases"/>
    <property type="match status" value="1"/>
</dbReference>
<dbReference type="InterPro" id="IPR001173">
    <property type="entry name" value="Glyco_trans_2-like"/>
</dbReference>
<dbReference type="CDD" id="cd03801">
    <property type="entry name" value="GT4_PimA-like"/>
    <property type="match status" value="1"/>
</dbReference>
<evidence type="ECO:0000256" key="2">
    <source>
        <dbReference type="SAM" id="MobiDB-lite"/>
    </source>
</evidence>
<dbReference type="Gene3D" id="3.40.50.150">
    <property type="entry name" value="Vaccinia Virus protein VP39"/>
    <property type="match status" value="1"/>
</dbReference>
<feature type="domain" description="Methyltransferase type 11" evidence="4">
    <location>
        <begin position="92"/>
        <end position="185"/>
    </location>
</feature>
<dbReference type="CDD" id="cd04186">
    <property type="entry name" value="GT_2_like_c"/>
    <property type="match status" value="1"/>
</dbReference>
<evidence type="ECO:0000313" key="6">
    <source>
        <dbReference type="Proteomes" id="UP000321250"/>
    </source>
</evidence>
<feature type="region of interest" description="Disordered" evidence="2">
    <location>
        <begin position="318"/>
        <end position="337"/>
    </location>
</feature>
<protein>
    <submittedName>
        <fullName evidence="5">Glycosyltransferase</fullName>
    </submittedName>
</protein>
<dbReference type="Gene3D" id="3.90.550.10">
    <property type="entry name" value="Spore Coat Polysaccharide Biosynthesis Protein SpsA, Chain A"/>
    <property type="match status" value="1"/>
</dbReference>
<feature type="coiled-coil region" evidence="1">
    <location>
        <begin position="390"/>
        <end position="424"/>
    </location>
</feature>
<evidence type="ECO:0000313" key="5">
    <source>
        <dbReference type="EMBL" id="TXC69883.1"/>
    </source>
</evidence>
<name>A0A5C6UAF1_9SPHN</name>
<dbReference type="SUPFAM" id="SSF53756">
    <property type="entry name" value="UDP-Glycosyltransferase/glycogen phosphorylase"/>
    <property type="match status" value="1"/>
</dbReference>
<evidence type="ECO:0000259" key="4">
    <source>
        <dbReference type="Pfam" id="PF08241"/>
    </source>
</evidence>
<dbReference type="PANTHER" id="PTHR43179:SF7">
    <property type="entry name" value="RHAMNOSYLTRANSFERASE WBBL"/>
    <property type="match status" value="1"/>
</dbReference>
<dbReference type="Pfam" id="PF08241">
    <property type="entry name" value="Methyltransf_11"/>
    <property type="match status" value="1"/>
</dbReference>
<dbReference type="Pfam" id="PF00535">
    <property type="entry name" value="Glycos_transf_2"/>
    <property type="match status" value="1"/>
</dbReference>
<dbReference type="InterPro" id="IPR013216">
    <property type="entry name" value="Methyltransf_11"/>
</dbReference>
<dbReference type="InterPro" id="IPR029063">
    <property type="entry name" value="SAM-dependent_MTases_sf"/>
</dbReference>
<gene>
    <name evidence="5" type="ORF">FSB78_02100</name>
</gene>
<keyword evidence="5" id="KW-0808">Transferase</keyword>
<feature type="domain" description="Glycosyltransferase 2-like" evidence="3">
    <location>
        <begin position="876"/>
        <end position="986"/>
    </location>
</feature>
<evidence type="ECO:0000259" key="3">
    <source>
        <dbReference type="Pfam" id="PF00535"/>
    </source>
</evidence>
<proteinExistence type="predicted"/>
<accession>A0A5C6UAF1</accession>
<dbReference type="Pfam" id="PF13692">
    <property type="entry name" value="Glyco_trans_1_4"/>
    <property type="match status" value="1"/>
</dbReference>
<dbReference type="GO" id="GO:0008757">
    <property type="term" value="F:S-adenosylmethionine-dependent methyltransferase activity"/>
    <property type="evidence" value="ECO:0007669"/>
    <property type="project" value="InterPro"/>
</dbReference>
<evidence type="ECO:0000256" key="1">
    <source>
        <dbReference type="SAM" id="Coils"/>
    </source>
</evidence>
<dbReference type="Proteomes" id="UP000321250">
    <property type="component" value="Unassembled WGS sequence"/>
</dbReference>
<comment type="caution">
    <text evidence="5">The sequence shown here is derived from an EMBL/GenBank/DDBJ whole genome shotgun (WGS) entry which is preliminary data.</text>
</comment>
<dbReference type="Gene3D" id="3.40.50.2000">
    <property type="entry name" value="Glycogen Phosphorylase B"/>
    <property type="match status" value="1"/>
</dbReference>
<dbReference type="InterPro" id="IPR029044">
    <property type="entry name" value="Nucleotide-diphossugar_trans"/>
</dbReference>
<keyword evidence="1" id="KW-0175">Coiled coil</keyword>